<organism evidence="2">
    <name type="scientific">Salmonella newport</name>
    <dbReference type="NCBI Taxonomy" id="108619"/>
    <lineage>
        <taxon>Bacteria</taxon>
        <taxon>Pseudomonadati</taxon>
        <taxon>Pseudomonadota</taxon>
        <taxon>Gammaproteobacteria</taxon>
        <taxon>Enterobacterales</taxon>
        <taxon>Enterobacteriaceae</taxon>
        <taxon>Salmonella</taxon>
    </lineage>
</organism>
<dbReference type="AlphaFoldDB" id="A0A3V2Y5G2"/>
<keyword evidence="1" id="KW-0812">Transmembrane</keyword>
<reference evidence="2" key="1">
    <citation type="submission" date="2018-06" db="EMBL/GenBank/DDBJ databases">
        <authorList>
            <person name="Ashton P.M."/>
            <person name="Dallman T."/>
            <person name="Nair S."/>
            <person name="De Pinna E."/>
            <person name="Peters T."/>
            <person name="Grant K."/>
        </authorList>
    </citation>
    <scope>NUCLEOTIDE SEQUENCE</scope>
    <source>
        <strain evidence="2">250711</strain>
    </source>
</reference>
<gene>
    <name evidence="2" type="ORF">DQ066_11430</name>
</gene>
<sequence>MTDYQEHLDILLRNGSGVTLAILSLSVVYMIFVLVFWIQVLMKGLRFLISFLKGLLSSRKFQKKTELSVQNLCVGGNTVKRESEM</sequence>
<keyword evidence="1" id="KW-1133">Transmembrane helix</keyword>
<accession>A0A3V2Y5G2</accession>
<evidence type="ECO:0000313" key="2">
    <source>
        <dbReference type="EMBL" id="EBX1171956.1"/>
    </source>
</evidence>
<comment type="caution">
    <text evidence="2">The sequence shown here is derived from an EMBL/GenBank/DDBJ whole genome shotgun (WGS) entry which is preliminary data.</text>
</comment>
<feature type="transmembrane region" description="Helical" evidence="1">
    <location>
        <begin position="20"/>
        <end position="42"/>
    </location>
</feature>
<keyword evidence="1" id="KW-0472">Membrane</keyword>
<dbReference type="EMBL" id="AAHKGI010000004">
    <property type="protein sequence ID" value="EBX1171956.1"/>
    <property type="molecule type" value="Genomic_DNA"/>
</dbReference>
<proteinExistence type="predicted"/>
<evidence type="ECO:0000256" key="1">
    <source>
        <dbReference type="SAM" id="Phobius"/>
    </source>
</evidence>
<name>A0A3V2Y5G2_SALNE</name>
<protein>
    <submittedName>
        <fullName evidence="2">Uncharacterized protein</fullName>
    </submittedName>
</protein>